<accession>A0A6M3JTN1</accession>
<protein>
    <submittedName>
        <fullName evidence="1">Uncharacterized protein</fullName>
    </submittedName>
</protein>
<proteinExistence type="predicted"/>
<gene>
    <name evidence="1" type="ORF">MM415A02400_0008</name>
</gene>
<dbReference type="EMBL" id="MT142021">
    <property type="protein sequence ID" value="QJA73354.1"/>
    <property type="molecule type" value="Genomic_DNA"/>
</dbReference>
<organism evidence="1">
    <name type="scientific">viral metagenome</name>
    <dbReference type="NCBI Taxonomy" id="1070528"/>
    <lineage>
        <taxon>unclassified sequences</taxon>
        <taxon>metagenomes</taxon>
        <taxon>organismal metagenomes</taxon>
    </lineage>
</organism>
<evidence type="ECO:0000313" key="1">
    <source>
        <dbReference type="EMBL" id="QJA73354.1"/>
    </source>
</evidence>
<name>A0A6M3JTN1_9ZZZZ</name>
<reference evidence="1" key="1">
    <citation type="submission" date="2020-03" db="EMBL/GenBank/DDBJ databases">
        <title>The deep terrestrial virosphere.</title>
        <authorList>
            <person name="Holmfeldt K."/>
            <person name="Nilsson E."/>
            <person name="Simone D."/>
            <person name="Lopez-Fernandez M."/>
            <person name="Wu X."/>
            <person name="de Brujin I."/>
            <person name="Lundin D."/>
            <person name="Andersson A."/>
            <person name="Bertilsson S."/>
            <person name="Dopson M."/>
        </authorList>
    </citation>
    <scope>NUCLEOTIDE SEQUENCE</scope>
    <source>
        <strain evidence="1">MM415A02400</strain>
    </source>
</reference>
<sequence>MREFELVIDDHLKNGLTPFDLTPFNTPVLNECLGFRVGNAGLELYEELENPIDPALDIQYVWPFPQFIVGERYNFLIVRSVIDLCDYVYIISNDHLTTTLIATIDIATYGQGTLMEVADFGEYAFLTNGVVMIYLNTTTGVWHTVTSSVNIPRMRTVCNFKGQAVGGCIVSAWPATDPQCDATYYAWSRIGMINFIPTLTNEEGYKRCPYGGEVYNVRRLKDVVIGYSSKGITKLMPVSSPAATFGFEELSDIGLINRGAIAGSFDRHVYVGEDHRLREITKEGIKELGYKQYMEQLTLEPIIVSYDPTNKDFYIGNSSKTFLLSPKGLSEIPQHPSAVWRRDRQSYCLPETIDDYKNLIVTEAFDMGYSGQKTIFSIESNLLLASNPEAAVDYYLNPTTYQTTAYRPLNNQGIASLIAAGNAFRIRLRFDPFYDNSRISFIKVRYKMTDMRGIRGVYAPPPRGQS</sequence>
<dbReference type="AlphaFoldDB" id="A0A6M3JTN1"/>